<dbReference type="SUPFAM" id="SSF52540">
    <property type="entry name" value="P-loop containing nucleoside triphosphate hydrolases"/>
    <property type="match status" value="1"/>
</dbReference>
<organism evidence="1 2">
    <name type="scientific">Hohenbuehelia grisea</name>
    <dbReference type="NCBI Taxonomy" id="104357"/>
    <lineage>
        <taxon>Eukaryota</taxon>
        <taxon>Fungi</taxon>
        <taxon>Dikarya</taxon>
        <taxon>Basidiomycota</taxon>
        <taxon>Agaricomycotina</taxon>
        <taxon>Agaricomycetes</taxon>
        <taxon>Agaricomycetidae</taxon>
        <taxon>Agaricales</taxon>
        <taxon>Pleurotineae</taxon>
        <taxon>Pleurotaceae</taxon>
        <taxon>Hohenbuehelia</taxon>
    </lineage>
</organism>
<dbReference type="InterPro" id="IPR027417">
    <property type="entry name" value="P-loop_NTPase"/>
</dbReference>
<dbReference type="Gene3D" id="3.40.50.300">
    <property type="entry name" value="P-loop containing nucleotide triphosphate hydrolases"/>
    <property type="match status" value="1"/>
</dbReference>
<evidence type="ECO:0000313" key="1">
    <source>
        <dbReference type="EMBL" id="KAL0956775.1"/>
    </source>
</evidence>
<gene>
    <name evidence="1" type="ORF">HGRIS_002895</name>
</gene>
<dbReference type="Proteomes" id="UP001556367">
    <property type="component" value="Unassembled WGS sequence"/>
</dbReference>
<dbReference type="EMBL" id="JASNQZ010000006">
    <property type="protein sequence ID" value="KAL0956775.1"/>
    <property type="molecule type" value="Genomic_DNA"/>
</dbReference>
<keyword evidence="2" id="KW-1185">Reference proteome</keyword>
<sequence>MPTTNGDDVDGATTSQPFKWSTPAGWELCQSILTDLRLGYEPHDFQIEGVCKSLDGVDLMAITPTGSGKTGFYVYHAARMAALNVKFMVINSDTREEAFRLRKEQLWESARTYPNIAIAGLEQLTSKDFEKALNDPGFYKRTCGVGFDEVHLLNSWGSSFRKDFQQMGFLKHRMQE</sequence>
<reference evidence="2" key="1">
    <citation type="submission" date="2024-06" db="EMBL/GenBank/DDBJ databases">
        <title>Multi-omics analyses provide insights into the biosynthesis of the anticancer antibiotic pleurotin in Hohenbuehelia grisea.</title>
        <authorList>
            <person name="Weaver J.A."/>
            <person name="Alberti F."/>
        </authorList>
    </citation>
    <scope>NUCLEOTIDE SEQUENCE [LARGE SCALE GENOMIC DNA]</scope>
    <source>
        <strain evidence="2">T-177</strain>
    </source>
</reference>
<name>A0ABR3JMT5_9AGAR</name>
<evidence type="ECO:0000313" key="2">
    <source>
        <dbReference type="Proteomes" id="UP001556367"/>
    </source>
</evidence>
<protein>
    <recommendedName>
        <fullName evidence="3">DEAD/DEAH box helicase domain-containing protein</fullName>
    </recommendedName>
</protein>
<proteinExistence type="predicted"/>
<accession>A0ABR3JMT5</accession>
<evidence type="ECO:0008006" key="3">
    <source>
        <dbReference type="Google" id="ProtNLM"/>
    </source>
</evidence>
<comment type="caution">
    <text evidence="1">The sequence shown here is derived from an EMBL/GenBank/DDBJ whole genome shotgun (WGS) entry which is preliminary data.</text>
</comment>